<accession>A0A7X8SIN1</accession>
<dbReference type="GO" id="GO:0070290">
    <property type="term" value="F:N-acylphosphatidylethanolamine-specific phospholipase D activity"/>
    <property type="evidence" value="ECO:0007669"/>
    <property type="project" value="InterPro"/>
</dbReference>
<evidence type="ECO:0000259" key="2">
    <source>
        <dbReference type="Pfam" id="PF12706"/>
    </source>
</evidence>
<dbReference type="Gene3D" id="3.60.15.10">
    <property type="entry name" value="Ribonuclease Z/Hydroxyacylglutathione hydrolase-like"/>
    <property type="match status" value="1"/>
</dbReference>
<dbReference type="Pfam" id="PF12706">
    <property type="entry name" value="Lactamase_B_2"/>
    <property type="match status" value="1"/>
</dbReference>
<dbReference type="EMBL" id="JABAIL010000002">
    <property type="protein sequence ID" value="NLR90817.1"/>
    <property type="molecule type" value="Genomic_DNA"/>
</dbReference>
<dbReference type="GO" id="GO:0008270">
    <property type="term" value="F:zinc ion binding"/>
    <property type="evidence" value="ECO:0007669"/>
    <property type="project" value="InterPro"/>
</dbReference>
<keyword evidence="4" id="KW-1185">Reference proteome</keyword>
<name>A0A7X8SIN1_9BACT</name>
<proteinExistence type="predicted"/>
<feature type="domain" description="Metallo-beta-lactamase" evidence="2">
    <location>
        <begin position="128"/>
        <end position="324"/>
    </location>
</feature>
<dbReference type="PIRSF" id="PIRSF038896">
    <property type="entry name" value="NAPE-PLD"/>
    <property type="match status" value="1"/>
</dbReference>
<keyword evidence="1" id="KW-0472">Membrane</keyword>
<evidence type="ECO:0000313" key="4">
    <source>
        <dbReference type="Proteomes" id="UP000585050"/>
    </source>
</evidence>
<keyword evidence="1" id="KW-1133">Transmembrane helix</keyword>
<dbReference type="AlphaFoldDB" id="A0A7X8SIN1"/>
<sequence>MSLRKTLKYISFSILSVLAFIVIVGLLFITLSPQFGGTHTEEDIKRYTASGHYDDGEFINLTTTTMDMNMDSIWSTLREFMAGVPNDRPARNIEVLSMEVGDVVNNDTLTRVTWFGHSAFLVEMAGKKILLDPMLGDVPAPHPWLGQSRYSKELPISIEDMPHIDAVFISHDHYDHLDYESIEKLKGKVDQYYLPLGVGAHFRAWGIPEEKIHELNWWDEAELGNIKLAFTPSRHFSGRGLTDRNATLWGSWVLMSEKDRLYFSGDGGYGTHFKEIGEKYGPFDLGMMECGQYNVKWAQIHMLPEESAQAAVDINAKLMMPIHWGAFTLALHSWTDPVVRVKKKADELNMPISTPRIGEPIVLHQEKYPISSWWENYL</sequence>
<evidence type="ECO:0000313" key="3">
    <source>
        <dbReference type="EMBL" id="NLR90817.1"/>
    </source>
</evidence>
<reference evidence="3 4" key="1">
    <citation type="submission" date="2020-04" db="EMBL/GenBank/DDBJ databases">
        <title>Flammeovirga sp. SR4, a novel species isolated from seawater.</title>
        <authorList>
            <person name="Wang X."/>
        </authorList>
    </citation>
    <scope>NUCLEOTIDE SEQUENCE [LARGE SCALE GENOMIC DNA]</scope>
    <source>
        <strain evidence="3 4">SR4</strain>
    </source>
</reference>
<organism evidence="3 4">
    <name type="scientific">Flammeovirga agarivorans</name>
    <dbReference type="NCBI Taxonomy" id="2726742"/>
    <lineage>
        <taxon>Bacteria</taxon>
        <taxon>Pseudomonadati</taxon>
        <taxon>Bacteroidota</taxon>
        <taxon>Cytophagia</taxon>
        <taxon>Cytophagales</taxon>
        <taxon>Flammeovirgaceae</taxon>
        <taxon>Flammeovirga</taxon>
    </lineage>
</organism>
<dbReference type="GO" id="GO:0005737">
    <property type="term" value="C:cytoplasm"/>
    <property type="evidence" value="ECO:0007669"/>
    <property type="project" value="TreeGrafter"/>
</dbReference>
<evidence type="ECO:0000256" key="1">
    <source>
        <dbReference type="SAM" id="Phobius"/>
    </source>
</evidence>
<dbReference type="PANTHER" id="PTHR15032">
    <property type="entry name" value="N-ACYL-PHOSPHATIDYLETHANOLAMINE-HYDROLYZING PHOSPHOLIPASE D"/>
    <property type="match status" value="1"/>
</dbReference>
<dbReference type="PANTHER" id="PTHR15032:SF4">
    <property type="entry name" value="N-ACYL-PHOSPHATIDYLETHANOLAMINE-HYDROLYZING PHOSPHOLIPASE D"/>
    <property type="match status" value="1"/>
</dbReference>
<feature type="transmembrane region" description="Helical" evidence="1">
    <location>
        <begin position="12"/>
        <end position="31"/>
    </location>
</feature>
<dbReference type="InterPro" id="IPR001279">
    <property type="entry name" value="Metallo-B-lactamas"/>
</dbReference>
<keyword evidence="1" id="KW-0812">Transmembrane</keyword>
<protein>
    <recommendedName>
        <fullName evidence="2">Metallo-beta-lactamase domain-containing protein</fullName>
    </recommendedName>
</protein>
<dbReference type="RefSeq" id="WP_168881532.1">
    <property type="nucleotide sequence ID" value="NZ_JABAIL010000002.1"/>
</dbReference>
<gene>
    <name evidence="3" type="ORF">HGP29_06350</name>
</gene>
<dbReference type="InterPro" id="IPR024884">
    <property type="entry name" value="NAPE-PLD"/>
</dbReference>
<dbReference type="SUPFAM" id="SSF56281">
    <property type="entry name" value="Metallo-hydrolase/oxidoreductase"/>
    <property type="match status" value="1"/>
</dbReference>
<comment type="caution">
    <text evidence="3">The sequence shown here is derived from an EMBL/GenBank/DDBJ whole genome shotgun (WGS) entry which is preliminary data.</text>
</comment>
<dbReference type="Proteomes" id="UP000585050">
    <property type="component" value="Unassembled WGS sequence"/>
</dbReference>
<dbReference type="InterPro" id="IPR036866">
    <property type="entry name" value="RibonucZ/Hydroxyglut_hydro"/>
</dbReference>